<dbReference type="SUPFAM" id="SSF55961">
    <property type="entry name" value="Bet v1-like"/>
    <property type="match status" value="1"/>
</dbReference>
<reference evidence="3" key="1">
    <citation type="submission" date="2024-06" db="EMBL/GenBank/DDBJ databases">
        <title>Caulobacter inopinatus, sp. nov.</title>
        <authorList>
            <person name="Donachie S.P."/>
        </authorList>
    </citation>
    <scope>NUCLEOTIDE SEQUENCE</scope>
    <source>
        <strain evidence="3">73W</strain>
    </source>
</reference>
<evidence type="ECO:0000259" key="2">
    <source>
        <dbReference type="Pfam" id="PF08327"/>
    </source>
</evidence>
<dbReference type="InterPro" id="IPR023393">
    <property type="entry name" value="START-like_dom_sf"/>
</dbReference>
<dbReference type="Pfam" id="PF08327">
    <property type="entry name" value="AHSA1"/>
    <property type="match status" value="1"/>
</dbReference>
<dbReference type="Gene3D" id="3.30.530.20">
    <property type="match status" value="1"/>
</dbReference>
<name>A0AB39KRL3_9CAUL</name>
<organism evidence="3">
    <name type="scientific">Caulobacter sp. 73W</name>
    <dbReference type="NCBI Taxonomy" id="3161137"/>
    <lineage>
        <taxon>Bacteria</taxon>
        <taxon>Pseudomonadati</taxon>
        <taxon>Pseudomonadota</taxon>
        <taxon>Alphaproteobacteria</taxon>
        <taxon>Caulobacterales</taxon>
        <taxon>Caulobacteraceae</taxon>
        <taxon>Caulobacter</taxon>
    </lineage>
</organism>
<comment type="similarity">
    <text evidence="1">Belongs to the AHA1 family.</text>
</comment>
<protein>
    <submittedName>
        <fullName evidence="3">SRPBCC domain-containing protein</fullName>
    </submittedName>
</protein>
<evidence type="ECO:0000313" key="3">
    <source>
        <dbReference type="EMBL" id="XDO96482.1"/>
    </source>
</evidence>
<dbReference type="AlphaFoldDB" id="A0AB39KRL3"/>
<gene>
    <name evidence="3" type="ORF">ABOZ73_17180</name>
</gene>
<proteinExistence type="inferred from homology"/>
<sequence>MTSRVLVALRVKASPERTFDVFVRDIGQWWKPNPIFAFTPRSPGVLSFEAGPNGRLIETLQNGKVFEIGRIRAWEPPGRLVFGWRQATFAAGQDTEVTVTFEAVGDETRVTVEHRGWDTVPAAHVAKHGFPETLFLQRHAEWWRGLLASLKSGMDAGEGAPQ</sequence>
<dbReference type="InterPro" id="IPR013538">
    <property type="entry name" value="ASHA1/2-like_C"/>
</dbReference>
<dbReference type="EMBL" id="CP158375">
    <property type="protein sequence ID" value="XDO96482.1"/>
    <property type="molecule type" value="Genomic_DNA"/>
</dbReference>
<evidence type="ECO:0000256" key="1">
    <source>
        <dbReference type="ARBA" id="ARBA00006817"/>
    </source>
</evidence>
<dbReference type="RefSeq" id="WP_369059324.1">
    <property type="nucleotide sequence ID" value="NZ_CP158375.1"/>
</dbReference>
<feature type="domain" description="Activator of Hsp90 ATPase homologue 1/2-like C-terminal" evidence="2">
    <location>
        <begin position="12"/>
        <end position="134"/>
    </location>
</feature>
<accession>A0AB39KRL3</accession>